<keyword evidence="2" id="KW-0732">Signal</keyword>
<dbReference type="RefSeq" id="WP_127190049.1">
    <property type="nucleotide sequence ID" value="NZ_JAUSSS010000004.1"/>
</dbReference>
<dbReference type="AlphaFoldDB" id="A0A433YEZ4"/>
<evidence type="ECO:0000313" key="4">
    <source>
        <dbReference type="Proteomes" id="UP000279446"/>
    </source>
</evidence>
<comment type="caution">
    <text evidence="3">The sequence shown here is derived from an EMBL/GenBank/DDBJ whole genome shotgun (WGS) entry which is preliminary data.</text>
</comment>
<evidence type="ECO:0000256" key="2">
    <source>
        <dbReference type="SAM" id="SignalP"/>
    </source>
</evidence>
<keyword evidence="4" id="KW-1185">Reference proteome</keyword>
<dbReference type="OrthoDB" id="384237at2"/>
<reference evidence="3 4" key="1">
    <citation type="submission" date="2018-12" db="EMBL/GenBank/DDBJ databases">
        <authorList>
            <person name="Sun L."/>
            <person name="Chen Z."/>
        </authorList>
    </citation>
    <scope>NUCLEOTIDE SEQUENCE [LARGE SCALE GENOMIC DNA]</scope>
    <source>
        <strain evidence="3 4">DSM 15890</strain>
    </source>
</reference>
<protein>
    <submittedName>
        <fullName evidence="3">FMN-binding protein</fullName>
    </submittedName>
</protein>
<dbReference type="Proteomes" id="UP000279446">
    <property type="component" value="Unassembled WGS sequence"/>
</dbReference>
<accession>A0A433YEZ4</accession>
<evidence type="ECO:0000256" key="1">
    <source>
        <dbReference type="SAM" id="MobiDB-lite"/>
    </source>
</evidence>
<feature type="chain" id="PRO_5038841913" evidence="2">
    <location>
        <begin position="26"/>
        <end position="295"/>
    </location>
</feature>
<dbReference type="Gene3D" id="3.90.1010.20">
    <property type="match status" value="2"/>
</dbReference>
<gene>
    <name evidence="3" type="ORF">EJP82_00450</name>
</gene>
<dbReference type="EMBL" id="RZNY01000001">
    <property type="protein sequence ID" value="RUT48454.1"/>
    <property type="molecule type" value="Genomic_DNA"/>
</dbReference>
<feature type="region of interest" description="Disordered" evidence="1">
    <location>
        <begin position="26"/>
        <end position="48"/>
    </location>
</feature>
<evidence type="ECO:0000313" key="3">
    <source>
        <dbReference type="EMBL" id="RUT48454.1"/>
    </source>
</evidence>
<name>A0A433YEZ4_9BACL</name>
<sequence length="295" mass="31141">MKKASIILSSALLLGLLAGCGSNDAKNAEKANNTPPAATENSTNTPAAEGQYQDGVYFAQGETDESSGWRPFVTLTVSGGKITEAKWNATSAKAPVDKVTYSEEGKYGMKAGGAASEWHEQAAAVEKYLIEKQDPKDITLTEGKTDAISGVSVHVSEFFDLASTALTAGPVQVGPYKDGTYHAEAAAFDEHSGWKETADIVVAAGKVLNVNFSGINDKGEDKKQNSIDGKYGMKAGGASSEWHEQAALAEQYLLEKQDPAALTFNEEGKTDAISGVSITLKSYYDLAAQALEQAK</sequence>
<feature type="signal peptide" evidence="2">
    <location>
        <begin position="1"/>
        <end position="25"/>
    </location>
</feature>
<feature type="compositionally biased region" description="Polar residues" evidence="1">
    <location>
        <begin position="30"/>
        <end position="46"/>
    </location>
</feature>
<organism evidence="3 4">
    <name type="scientific">Paenibacillus anaericanus</name>
    <dbReference type="NCBI Taxonomy" id="170367"/>
    <lineage>
        <taxon>Bacteria</taxon>
        <taxon>Bacillati</taxon>
        <taxon>Bacillota</taxon>
        <taxon>Bacilli</taxon>
        <taxon>Bacillales</taxon>
        <taxon>Paenibacillaceae</taxon>
        <taxon>Paenibacillus</taxon>
    </lineage>
</organism>
<dbReference type="PROSITE" id="PS51257">
    <property type="entry name" value="PROKAR_LIPOPROTEIN"/>
    <property type="match status" value="1"/>
</dbReference>
<proteinExistence type="predicted"/>